<dbReference type="Proteomes" id="UP001303046">
    <property type="component" value="Unassembled WGS sequence"/>
</dbReference>
<organism evidence="2 3">
    <name type="scientific">Necator americanus</name>
    <name type="common">Human hookworm</name>
    <dbReference type="NCBI Taxonomy" id="51031"/>
    <lineage>
        <taxon>Eukaryota</taxon>
        <taxon>Metazoa</taxon>
        <taxon>Ecdysozoa</taxon>
        <taxon>Nematoda</taxon>
        <taxon>Chromadorea</taxon>
        <taxon>Rhabditida</taxon>
        <taxon>Rhabditina</taxon>
        <taxon>Rhabditomorpha</taxon>
        <taxon>Strongyloidea</taxon>
        <taxon>Ancylostomatidae</taxon>
        <taxon>Bunostominae</taxon>
        <taxon>Necator</taxon>
    </lineage>
</organism>
<comment type="caution">
    <text evidence="2">The sequence shown here is derived from an EMBL/GenBank/DDBJ whole genome shotgun (WGS) entry which is preliminary data.</text>
</comment>
<protein>
    <submittedName>
        <fullName evidence="2">Uncharacterized protein</fullName>
    </submittedName>
</protein>
<feature type="compositionally biased region" description="Polar residues" evidence="1">
    <location>
        <begin position="65"/>
        <end position="75"/>
    </location>
</feature>
<keyword evidence="3" id="KW-1185">Reference proteome</keyword>
<evidence type="ECO:0000313" key="2">
    <source>
        <dbReference type="EMBL" id="KAK6753921.1"/>
    </source>
</evidence>
<accession>A0ABR1DU00</accession>
<dbReference type="EMBL" id="JAVFWL010000005">
    <property type="protein sequence ID" value="KAK6753921.1"/>
    <property type="molecule type" value="Genomic_DNA"/>
</dbReference>
<gene>
    <name evidence="2" type="primary">Necator_chrV.g17900</name>
    <name evidence="2" type="ORF">RB195_013110</name>
</gene>
<proteinExistence type="predicted"/>
<feature type="compositionally biased region" description="Gly residues" evidence="1">
    <location>
        <begin position="49"/>
        <end position="63"/>
    </location>
</feature>
<reference evidence="2 3" key="1">
    <citation type="submission" date="2023-08" db="EMBL/GenBank/DDBJ databases">
        <title>A Necator americanus chromosomal reference genome.</title>
        <authorList>
            <person name="Ilik V."/>
            <person name="Petrzelkova K.J."/>
            <person name="Pardy F."/>
            <person name="Fuh T."/>
            <person name="Niatou-Singa F.S."/>
            <person name="Gouil Q."/>
            <person name="Baker L."/>
            <person name="Ritchie M.E."/>
            <person name="Jex A.R."/>
            <person name="Gazzola D."/>
            <person name="Li H."/>
            <person name="Toshio Fujiwara R."/>
            <person name="Zhan B."/>
            <person name="Aroian R.V."/>
            <person name="Pafco B."/>
            <person name="Schwarz E.M."/>
        </authorList>
    </citation>
    <scope>NUCLEOTIDE SEQUENCE [LARGE SCALE GENOMIC DNA]</scope>
    <source>
        <strain evidence="2 3">Aroian</strain>
        <tissue evidence="2">Whole animal</tissue>
    </source>
</reference>
<evidence type="ECO:0000256" key="1">
    <source>
        <dbReference type="SAM" id="MobiDB-lite"/>
    </source>
</evidence>
<evidence type="ECO:0000313" key="3">
    <source>
        <dbReference type="Proteomes" id="UP001303046"/>
    </source>
</evidence>
<feature type="compositionally biased region" description="Low complexity" evidence="1">
    <location>
        <begin position="76"/>
        <end position="85"/>
    </location>
</feature>
<name>A0ABR1DU00_NECAM</name>
<feature type="region of interest" description="Disordered" evidence="1">
    <location>
        <begin position="34"/>
        <end position="96"/>
    </location>
</feature>
<sequence>MRIALDTRFTSAKRCVFQMIQRIVEEDNRVNSQLQENWQCNDGGDRGDGGGGSDGGGGGGGGRQPTLTELVSPRTSPHNDSIHPSSPHHDDDDDFK</sequence>